<feature type="binding site" evidence="3">
    <location>
        <position position="110"/>
    </location>
    <ligand>
        <name>anthranilate</name>
        <dbReference type="ChEBI" id="CHEBI:16567"/>
        <label>1</label>
    </ligand>
</feature>
<feature type="binding site" evidence="3">
    <location>
        <position position="87"/>
    </location>
    <ligand>
        <name>5-phospho-alpha-D-ribose 1-diphosphate</name>
        <dbReference type="ChEBI" id="CHEBI:58017"/>
    </ligand>
</feature>
<feature type="binding site" evidence="3">
    <location>
        <position position="224"/>
    </location>
    <ligand>
        <name>Mg(2+)</name>
        <dbReference type="ChEBI" id="CHEBI:18420"/>
        <label>1</label>
    </ligand>
</feature>
<name>A0A1G1TCA9_9BACT</name>
<dbReference type="EMBL" id="MDZC01000015">
    <property type="protein sequence ID" value="OGX88505.1"/>
    <property type="molecule type" value="Genomic_DNA"/>
</dbReference>
<organism evidence="6 7">
    <name type="scientific">Hymenobacter glacialis</name>
    <dbReference type="NCBI Taxonomy" id="1908236"/>
    <lineage>
        <taxon>Bacteria</taxon>
        <taxon>Pseudomonadati</taxon>
        <taxon>Bacteroidota</taxon>
        <taxon>Cytophagia</taxon>
        <taxon>Cytophagales</taxon>
        <taxon>Hymenobacteraceae</taxon>
        <taxon>Hymenobacter</taxon>
    </lineage>
</organism>
<feature type="binding site" evidence="3">
    <location>
        <position position="79"/>
    </location>
    <ligand>
        <name>5-phospho-alpha-D-ribose 1-diphosphate</name>
        <dbReference type="ChEBI" id="CHEBI:58017"/>
    </ligand>
</feature>
<feature type="binding site" evidence="3">
    <location>
        <position position="79"/>
    </location>
    <ligand>
        <name>anthranilate</name>
        <dbReference type="ChEBI" id="CHEBI:16567"/>
        <label>1</label>
    </ligand>
</feature>
<evidence type="ECO:0000259" key="4">
    <source>
        <dbReference type="Pfam" id="PF00591"/>
    </source>
</evidence>
<dbReference type="GO" id="GO:0000287">
    <property type="term" value="F:magnesium ion binding"/>
    <property type="evidence" value="ECO:0007669"/>
    <property type="project" value="UniProtKB-UniRule"/>
</dbReference>
<comment type="caution">
    <text evidence="3">Lacks conserved residue(s) required for the propagation of feature annotation.</text>
</comment>
<keyword evidence="3" id="KW-0822">Tryptophan biosynthesis</keyword>
<dbReference type="Gene3D" id="3.40.1030.10">
    <property type="entry name" value="Nucleoside phosphorylase/phosphoribosyltransferase catalytic domain"/>
    <property type="match status" value="1"/>
</dbReference>
<feature type="binding site" evidence="3">
    <location>
        <position position="91"/>
    </location>
    <ligand>
        <name>Mg(2+)</name>
        <dbReference type="ChEBI" id="CHEBI:18420"/>
        <label>1</label>
    </ligand>
</feature>
<dbReference type="InterPro" id="IPR017459">
    <property type="entry name" value="Glycosyl_Trfase_fam3_N_dom"/>
</dbReference>
<feature type="binding site" evidence="3">
    <location>
        <begin position="89"/>
        <end position="92"/>
    </location>
    <ligand>
        <name>5-phospho-alpha-D-ribose 1-diphosphate</name>
        <dbReference type="ChEBI" id="CHEBI:58017"/>
    </ligand>
</feature>
<dbReference type="UniPathway" id="UPA00035">
    <property type="reaction ID" value="UER00041"/>
</dbReference>
<accession>A0A1G1TCA9</accession>
<dbReference type="SUPFAM" id="SSF47648">
    <property type="entry name" value="Nucleoside phosphorylase/phosphoribosyltransferase N-terminal domain"/>
    <property type="match status" value="1"/>
</dbReference>
<dbReference type="NCBIfam" id="TIGR01245">
    <property type="entry name" value="trpD"/>
    <property type="match status" value="1"/>
</dbReference>
<dbReference type="InterPro" id="IPR036320">
    <property type="entry name" value="Glycosyl_Trfase_fam3_N_dom_sf"/>
</dbReference>
<dbReference type="AlphaFoldDB" id="A0A1G1TCA9"/>
<dbReference type="InterPro" id="IPR000312">
    <property type="entry name" value="Glycosyl_Trfase_fam3"/>
</dbReference>
<gene>
    <name evidence="3" type="primary">trpD</name>
    <name evidence="6" type="ORF">BEN48_08915</name>
</gene>
<keyword evidence="2 3" id="KW-0808">Transferase</keyword>
<evidence type="ECO:0000313" key="6">
    <source>
        <dbReference type="EMBL" id="OGX88505.1"/>
    </source>
</evidence>
<dbReference type="OrthoDB" id="9806430at2"/>
<feature type="binding site" evidence="3">
    <location>
        <position position="224"/>
    </location>
    <ligand>
        <name>Mg(2+)</name>
        <dbReference type="ChEBI" id="CHEBI:18420"/>
        <label>2</label>
    </ligand>
</feature>
<dbReference type="GO" id="GO:0000162">
    <property type="term" value="P:L-tryptophan biosynthetic process"/>
    <property type="evidence" value="ECO:0007669"/>
    <property type="project" value="UniProtKB-UniRule"/>
</dbReference>
<comment type="pathway">
    <text evidence="3">Amino-acid biosynthesis; L-tryptophan biosynthesis; L-tryptophan from chorismate: step 2/5.</text>
</comment>
<comment type="function">
    <text evidence="3">Catalyzes the transfer of the phosphoribosyl group of 5-phosphorylribose-1-pyrophosphate (PRPP) to anthranilate to yield N-(5'-phosphoribosyl)-anthranilate (PRA).</text>
</comment>
<comment type="similarity">
    <text evidence="3">Belongs to the anthranilate phosphoribosyltransferase family.</text>
</comment>
<comment type="subunit">
    <text evidence="3">Homodimer.</text>
</comment>
<proteinExistence type="inferred from homology"/>
<dbReference type="InterPro" id="IPR005940">
    <property type="entry name" value="Anthranilate_Pribosyl_Tfrase"/>
</dbReference>
<dbReference type="HAMAP" id="MF_00211">
    <property type="entry name" value="TrpD"/>
    <property type="match status" value="1"/>
</dbReference>
<feature type="binding site" evidence="3">
    <location>
        <position position="165"/>
    </location>
    <ligand>
        <name>anthranilate</name>
        <dbReference type="ChEBI" id="CHEBI:16567"/>
        <label>2</label>
    </ligand>
</feature>
<evidence type="ECO:0000256" key="3">
    <source>
        <dbReference type="HAMAP-Rule" id="MF_00211"/>
    </source>
</evidence>
<feature type="binding site" evidence="3">
    <location>
        <begin position="107"/>
        <end position="115"/>
    </location>
    <ligand>
        <name>5-phospho-alpha-D-ribose 1-diphosphate</name>
        <dbReference type="ChEBI" id="CHEBI:58017"/>
    </ligand>
</feature>
<dbReference type="InterPro" id="IPR035902">
    <property type="entry name" value="Nuc_phospho_transferase"/>
</dbReference>
<dbReference type="Pfam" id="PF00591">
    <property type="entry name" value="Glycos_transf_3"/>
    <property type="match status" value="1"/>
</dbReference>
<evidence type="ECO:0000313" key="7">
    <source>
        <dbReference type="Proteomes" id="UP000177791"/>
    </source>
</evidence>
<dbReference type="SUPFAM" id="SSF52418">
    <property type="entry name" value="Nucleoside phosphorylase/phosphoribosyltransferase catalytic domain"/>
    <property type="match status" value="1"/>
</dbReference>
<dbReference type="PANTHER" id="PTHR43285">
    <property type="entry name" value="ANTHRANILATE PHOSPHORIBOSYLTRANSFERASE"/>
    <property type="match status" value="1"/>
</dbReference>
<reference evidence="6 7" key="1">
    <citation type="submission" date="2016-08" db="EMBL/GenBank/DDBJ databases">
        <title>Hymenobacter coccineus sp. nov., Hymenobacter lapidarius sp. nov. and Hymenobacter glacialis sp. nov., isolated from Antarctic soil.</title>
        <authorList>
            <person name="Sedlacek I."/>
            <person name="Kralova S."/>
            <person name="Kyrova K."/>
            <person name="Maslanova I."/>
            <person name="Stankova E."/>
            <person name="Vrbovska V."/>
            <person name="Nemec M."/>
            <person name="Bartak M."/>
            <person name="Svec P."/>
            <person name="Busse H.-J."/>
            <person name="Pantucek R."/>
        </authorList>
    </citation>
    <scope>NUCLEOTIDE SEQUENCE [LARGE SCALE GENOMIC DNA]</scope>
    <source>
        <strain evidence="6 7">CCM 8648</strain>
    </source>
</reference>
<comment type="caution">
    <text evidence="6">The sequence shown here is derived from an EMBL/GenBank/DDBJ whole genome shotgun (WGS) entry which is preliminary data.</text>
</comment>
<protein>
    <recommendedName>
        <fullName evidence="3">Anthranilate phosphoribosyltransferase</fullName>
        <ecNumber evidence="3">2.4.2.18</ecNumber>
    </recommendedName>
</protein>
<dbReference type="EC" id="2.4.2.18" evidence="3"/>
<keyword evidence="3" id="KW-0028">Amino-acid biosynthesis</keyword>
<dbReference type="GO" id="GO:0004048">
    <property type="term" value="F:anthranilate phosphoribosyltransferase activity"/>
    <property type="evidence" value="ECO:0007669"/>
    <property type="project" value="UniProtKB-UniRule"/>
</dbReference>
<feature type="domain" description="Glycosyl transferase family 3 N-terminal" evidence="5">
    <location>
        <begin position="2"/>
        <end position="62"/>
    </location>
</feature>
<feature type="binding site" evidence="3">
    <location>
        <begin position="82"/>
        <end position="83"/>
    </location>
    <ligand>
        <name>5-phospho-alpha-D-ribose 1-diphosphate</name>
        <dbReference type="ChEBI" id="CHEBI:58017"/>
    </ligand>
</feature>
<dbReference type="Gene3D" id="1.20.970.10">
    <property type="entry name" value="Transferase, Pyrimidine Nucleoside Phosphorylase, Chain C"/>
    <property type="match status" value="1"/>
</dbReference>
<sequence length="331" mass="35094">MKHILNKLFDHQPLSHAEAHAAMRQLGEGGANAAETAAFLAVYRMRPITVAELAGFRQALLDLSRDPQLGTNEVLDIVGTGGDGKNTINISTLACFVVAGAGVKVAKHGNFGVSSVSGASNVLAHFGYNFEASSDQLRRQLDQAGICFLHAPAFHPAMRHAGPIRRELGLRTFFNILGPLVNPARPNAQLLGVFNLELQRVYHYLMQATGTRYAVVHALDGYDELALTGPAKVVSSFEGERLLTAETLGLAACTATDLAGGSTAAASAELFKEILSGAYTPAQRNVVTANAALALQCARPGLGWDDALAQSRESLDSGAARRAFETMLNTQ</sequence>
<keyword evidence="7" id="KW-1185">Reference proteome</keyword>
<dbReference type="Proteomes" id="UP000177791">
    <property type="component" value="Unassembled WGS sequence"/>
</dbReference>
<keyword evidence="3" id="KW-0479">Metal-binding</keyword>
<comment type="catalytic activity">
    <reaction evidence="3">
        <text>N-(5-phospho-beta-D-ribosyl)anthranilate + diphosphate = 5-phospho-alpha-D-ribose 1-diphosphate + anthranilate</text>
        <dbReference type="Rhea" id="RHEA:11768"/>
        <dbReference type="ChEBI" id="CHEBI:16567"/>
        <dbReference type="ChEBI" id="CHEBI:18277"/>
        <dbReference type="ChEBI" id="CHEBI:33019"/>
        <dbReference type="ChEBI" id="CHEBI:58017"/>
        <dbReference type="EC" id="2.4.2.18"/>
    </reaction>
</comment>
<keyword evidence="3" id="KW-0057">Aromatic amino acid biosynthesis</keyword>
<dbReference type="STRING" id="1908236.BEN48_08915"/>
<dbReference type="RefSeq" id="WP_070732168.1">
    <property type="nucleotide sequence ID" value="NZ_MDZC01000015.1"/>
</dbReference>
<feature type="binding site" evidence="3">
    <location>
        <position position="223"/>
    </location>
    <ligand>
        <name>Mg(2+)</name>
        <dbReference type="ChEBI" id="CHEBI:18420"/>
        <label>2</label>
    </ligand>
</feature>
<feature type="domain" description="Glycosyl transferase family 3" evidence="4">
    <location>
        <begin position="73"/>
        <end position="320"/>
    </location>
</feature>
<evidence type="ECO:0000256" key="2">
    <source>
        <dbReference type="ARBA" id="ARBA00022679"/>
    </source>
</evidence>
<keyword evidence="3" id="KW-0460">Magnesium</keyword>
<keyword evidence="1 3" id="KW-0328">Glycosyltransferase</keyword>
<feature type="binding site" evidence="3">
    <location>
        <position position="119"/>
    </location>
    <ligand>
        <name>5-phospho-alpha-D-ribose 1-diphosphate</name>
        <dbReference type="ChEBI" id="CHEBI:58017"/>
    </ligand>
</feature>
<dbReference type="Pfam" id="PF02885">
    <property type="entry name" value="Glycos_trans_3N"/>
    <property type="match status" value="1"/>
</dbReference>
<dbReference type="PANTHER" id="PTHR43285:SF2">
    <property type="entry name" value="ANTHRANILATE PHOSPHORIBOSYLTRANSFERASE"/>
    <property type="match status" value="1"/>
</dbReference>
<evidence type="ECO:0000259" key="5">
    <source>
        <dbReference type="Pfam" id="PF02885"/>
    </source>
</evidence>
<comment type="cofactor">
    <cofactor evidence="3">
        <name>Mg(2+)</name>
        <dbReference type="ChEBI" id="CHEBI:18420"/>
    </cofactor>
    <text evidence="3">Binds 2 magnesium ions per monomer.</text>
</comment>
<evidence type="ECO:0000256" key="1">
    <source>
        <dbReference type="ARBA" id="ARBA00022676"/>
    </source>
</evidence>
<dbReference type="GO" id="GO:0005829">
    <property type="term" value="C:cytosol"/>
    <property type="evidence" value="ECO:0007669"/>
    <property type="project" value="TreeGrafter"/>
</dbReference>